<keyword evidence="1" id="KW-0805">Transcription regulation</keyword>
<evidence type="ECO:0000313" key="5">
    <source>
        <dbReference type="EMBL" id="SDG06811.1"/>
    </source>
</evidence>
<keyword evidence="2" id="KW-0238">DNA-binding</keyword>
<dbReference type="AlphaFoldDB" id="A0A1G7R7Q1"/>
<evidence type="ECO:0000256" key="3">
    <source>
        <dbReference type="ARBA" id="ARBA00023163"/>
    </source>
</evidence>
<dbReference type="GO" id="GO:0003677">
    <property type="term" value="F:DNA binding"/>
    <property type="evidence" value="ECO:0007669"/>
    <property type="project" value="UniProtKB-KW"/>
</dbReference>
<dbReference type="PROSITE" id="PS50987">
    <property type="entry name" value="HTH_ARSR_2"/>
    <property type="match status" value="1"/>
</dbReference>
<gene>
    <name evidence="5" type="ORF">SAMN04488542_12519</name>
</gene>
<dbReference type="STRING" id="670482.SAMN04488542_12519"/>
<dbReference type="CDD" id="cd00090">
    <property type="entry name" value="HTH_ARSR"/>
    <property type="match status" value="1"/>
</dbReference>
<dbReference type="GO" id="GO:0003700">
    <property type="term" value="F:DNA-binding transcription factor activity"/>
    <property type="evidence" value="ECO:0007669"/>
    <property type="project" value="InterPro"/>
</dbReference>
<evidence type="ECO:0000256" key="2">
    <source>
        <dbReference type="ARBA" id="ARBA00023125"/>
    </source>
</evidence>
<accession>A0A1G7R7Q1</accession>
<dbReference type="SMART" id="SM00418">
    <property type="entry name" value="HTH_ARSR"/>
    <property type="match status" value="1"/>
</dbReference>
<keyword evidence="6" id="KW-1185">Reference proteome</keyword>
<proteinExistence type="predicted"/>
<dbReference type="EMBL" id="FNBG01000025">
    <property type="protein sequence ID" value="SDG06811.1"/>
    <property type="molecule type" value="Genomic_DNA"/>
</dbReference>
<protein>
    <submittedName>
        <fullName evidence="5">Transcriptional regulator, ArsR family</fullName>
    </submittedName>
</protein>
<dbReference type="Gene3D" id="1.10.10.10">
    <property type="entry name" value="Winged helix-like DNA-binding domain superfamily/Winged helix DNA-binding domain"/>
    <property type="match status" value="1"/>
</dbReference>
<evidence type="ECO:0000256" key="1">
    <source>
        <dbReference type="ARBA" id="ARBA00023015"/>
    </source>
</evidence>
<dbReference type="InterPro" id="IPR051011">
    <property type="entry name" value="Metal_resp_trans_reg"/>
</dbReference>
<dbReference type="InterPro" id="IPR036388">
    <property type="entry name" value="WH-like_DNA-bd_sf"/>
</dbReference>
<dbReference type="InterPro" id="IPR011991">
    <property type="entry name" value="ArsR-like_HTH"/>
</dbReference>
<dbReference type="SUPFAM" id="SSF46785">
    <property type="entry name" value="Winged helix' DNA-binding domain"/>
    <property type="match status" value="1"/>
</dbReference>
<organism evidence="5 6">
    <name type="scientific">Fontibacillus panacisegetis</name>
    <dbReference type="NCBI Taxonomy" id="670482"/>
    <lineage>
        <taxon>Bacteria</taxon>
        <taxon>Bacillati</taxon>
        <taxon>Bacillota</taxon>
        <taxon>Bacilli</taxon>
        <taxon>Bacillales</taxon>
        <taxon>Paenibacillaceae</taxon>
        <taxon>Fontibacillus</taxon>
    </lineage>
</organism>
<dbReference type="RefSeq" id="WP_091233981.1">
    <property type="nucleotide sequence ID" value="NZ_FNBG01000025.1"/>
</dbReference>
<reference evidence="5 6" key="1">
    <citation type="submission" date="2016-10" db="EMBL/GenBank/DDBJ databases">
        <authorList>
            <person name="de Groot N.N."/>
        </authorList>
    </citation>
    <scope>NUCLEOTIDE SEQUENCE [LARGE SCALE GENOMIC DNA]</scope>
    <source>
        <strain evidence="5 6">DSM 28129</strain>
    </source>
</reference>
<name>A0A1G7R7Q1_9BACL</name>
<feature type="domain" description="HTH arsR-type" evidence="4">
    <location>
        <begin position="9"/>
        <end position="103"/>
    </location>
</feature>
<evidence type="ECO:0000259" key="4">
    <source>
        <dbReference type="PROSITE" id="PS50987"/>
    </source>
</evidence>
<dbReference type="InterPro" id="IPR001845">
    <property type="entry name" value="HTH_ArsR_DNA-bd_dom"/>
</dbReference>
<dbReference type="Pfam" id="PF01022">
    <property type="entry name" value="HTH_5"/>
    <property type="match status" value="1"/>
</dbReference>
<keyword evidence="3" id="KW-0804">Transcription</keyword>
<dbReference type="InterPro" id="IPR036390">
    <property type="entry name" value="WH_DNA-bd_sf"/>
</dbReference>
<dbReference type="NCBIfam" id="NF033788">
    <property type="entry name" value="HTH_metalloreg"/>
    <property type="match status" value="1"/>
</dbReference>
<dbReference type="OrthoDB" id="9794330at2"/>
<dbReference type="PRINTS" id="PR00778">
    <property type="entry name" value="HTHARSR"/>
</dbReference>
<evidence type="ECO:0000313" key="6">
    <source>
        <dbReference type="Proteomes" id="UP000198972"/>
    </source>
</evidence>
<dbReference type="PANTHER" id="PTHR43132">
    <property type="entry name" value="ARSENICAL RESISTANCE OPERON REPRESSOR ARSR-RELATED"/>
    <property type="match status" value="1"/>
</dbReference>
<sequence>MDKSNHSFLSDETTQNVASIFKALADPTRLRILYLLSQEECSVSHISEVLSLSQSAISHQLSFLRNLRLVKFRRSANTLYYSCDDEHVISLLIQAIEHAECDHRRGGEHA</sequence>
<dbReference type="PANTHER" id="PTHR43132:SF6">
    <property type="entry name" value="HTH-TYPE TRANSCRIPTIONAL REPRESSOR CZRA"/>
    <property type="match status" value="1"/>
</dbReference>
<dbReference type="Proteomes" id="UP000198972">
    <property type="component" value="Unassembled WGS sequence"/>
</dbReference>